<reference evidence="1 2" key="1">
    <citation type="submission" date="2024-03" db="EMBL/GenBank/DDBJ databases">
        <title>Adaptation during the transition from Ophiocordyceps entomopathogen to insect associate is accompanied by gene loss and intensified selection.</title>
        <authorList>
            <person name="Ward C.M."/>
            <person name="Onetto C.A."/>
            <person name="Borneman A.R."/>
        </authorList>
    </citation>
    <scope>NUCLEOTIDE SEQUENCE [LARGE SCALE GENOMIC DNA]</scope>
    <source>
        <strain evidence="1">AWRI1</strain>
        <tissue evidence="1">Single Adult Female</tissue>
    </source>
</reference>
<gene>
    <name evidence="1" type="ORF">V9T40_004652</name>
</gene>
<evidence type="ECO:0000313" key="2">
    <source>
        <dbReference type="Proteomes" id="UP001367676"/>
    </source>
</evidence>
<sequence length="75" mass="8925">MGHEPWATIDAVRRVAYSSPRRRTRRRTNYSAAEVTTIRPVRRLAERVRQSSRQSIGVRRRAIFVPAKENHQWLR</sequence>
<name>A0AAN9TEG6_9HEMI</name>
<organism evidence="1 2">
    <name type="scientific">Parthenolecanium corni</name>
    <dbReference type="NCBI Taxonomy" id="536013"/>
    <lineage>
        <taxon>Eukaryota</taxon>
        <taxon>Metazoa</taxon>
        <taxon>Ecdysozoa</taxon>
        <taxon>Arthropoda</taxon>
        <taxon>Hexapoda</taxon>
        <taxon>Insecta</taxon>
        <taxon>Pterygota</taxon>
        <taxon>Neoptera</taxon>
        <taxon>Paraneoptera</taxon>
        <taxon>Hemiptera</taxon>
        <taxon>Sternorrhyncha</taxon>
        <taxon>Coccoidea</taxon>
        <taxon>Coccidae</taxon>
        <taxon>Parthenolecanium</taxon>
    </lineage>
</organism>
<dbReference type="AlphaFoldDB" id="A0AAN9TEG6"/>
<dbReference type="EMBL" id="JBBCAQ010000032">
    <property type="protein sequence ID" value="KAK7583689.1"/>
    <property type="molecule type" value="Genomic_DNA"/>
</dbReference>
<keyword evidence="2" id="KW-1185">Reference proteome</keyword>
<proteinExistence type="predicted"/>
<accession>A0AAN9TEG6</accession>
<comment type="caution">
    <text evidence="1">The sequence shown here is derived from an EMBL/GenBank/DDBJ whole genome shotgun (WGS) entry which is preliminary data.</text>
</comment>
<evidence type="ECO:0000313" key="1">
    <source>
        <dbReference type="EMBL" id="KAK7583689.1"/>
    </source>
</evidence>
<protein>
    <submittedName>
        <fullName evidence="1">Uncharacterized protein</fullName>
    </submittedName>
</protein>
<dbReference type="Proteomes" id="UP001367676">
    <property type="component" value="Unassembled WGS sequence"/>
</dbReference>